<dbReference type="GO" id="GO:0005737">
    <property type="term" value="C:cytoplasm"/>
    <property type="evidence" value="ECO:0007669"/>
    <property type="project" value="InterPro"/>
</dbReference>
<dbReference type="PROSITE" id="PS00231">
    <property type="entry name" value="F_ACTIN_CAPPING_BETA"/>
    <property type="match status" value="1"/>
</dbReference>
<dbReference type="PRINTS" id="PR00192">
    <property type="entry name" value="FACTINCAPB"/>
</dbReference>
<organism evidence="9 10">
    <name type="scientific">Cryptococcus depauperatus CBS 7841</name>
    <dbReference type="NCBI Taxonomy" id="1295531"/>
    <lineage>
        <taxon>Eukaryota</taxon>
        <taxon>Fungi</taxon>
        <taxon>Dikarya</taxon>
        <taxon>Basidiomycota</taxon>
        <taxon>Agaricomycotina</taxon>
        <taxon>Tremellomycetes</taxon>
        <taxon>Tremellales</taxon>
        <taxon>Cryptococcaceae</taxon>
        <taxon>Cryptococcus</taxon>
    </lineage>
</organism>
<reference evidence="9" key="2">
    <citation type="journal article" date="2022" name="Elife">
        <title>Obligate sexual reproduction of a homothallic fungus closely related to the Cryptococcus pathogenic species complex.</title>
        <authorList>
            <person name="Passer A.R."/>
            <person name="Clancey S.A."/>
            <person name="Shea T."/>
            <person name="David-Palma M."/>
            <person name="Averette A.F."/>
            <person name="Boekhout T."/>
            <person name="Porcel B.M."/>
            <person name="Nowrousian M."/>
            <person name="Cuomo C.A."/>
            <person name="Sun S."/>
            <person name="Heitman J."/>
            <person name="Coelho M.A."/>
        </authorList>
    </citation>
    <scope>NUCLEOTIDE SEQUENCE</scope>
    <source>
        <strain evidence="9">CBS 7841</strain>
    </source>
</reference>
<dbReference type="GO" id="GO:0030036">
    <property type="term" value="P:actin cytoskeleton organization"/>
    <property type="evidence" value="ECO:0007669"/>
    <property type="project" value="InterPro"/>
</dbReference>
<accession>A0AAJ8JQS3</accession>
<evidence type="ECO:0000256" key="2">
    <source>
        <dbReference type="ARBA" id="ARBA00006039"/>
    </source>
</evidence>
<sequence length="293" mass="32673">MADSDQTFDALLDLLRRLPPTQVQDNVNILCDLAPEYADDLLSNVDQPLKVLMDEEKGKEFLGCDYNRDGDSFRSPWSNNYLPEPISGPAPSARLRQLEASLNAAFDTYREMYFEGGVSSVYLWDLDDEPQGKEMSFAGVVLVKKILQPQTNIPTFPLGSWDSLHVFECHERGRSAKYKLTSTVMLVMETKTLTKVEGKGQEDSEGTGGVTLSGNMTRQAEIDYPLPTSSSHISNVGRMVEDMEIKMRNLLSSVYFGKTEDVTNELRSQNGLEAKSKEDLLRAELAGKLGGRK</sequence>
<dbReference type="Pfam" id="PF01115">
    <property type="entry name" value="F_actin_cap_B"/>
    <property type="match status" value="1"/>
</dbReference>
<dbReference type="InterPro" id="IPR042276">
    <property type="entry name" value="CapZ_alpha/beta_2"/>
</dbReference>
<dbReference type="GO" id="GO:0008290">
    <property type="term" value="C:F-actin capping protein complex"/>
    <property type="evidence" value="ECO:0007669"/>
    <property type="project" value="UniProtKB-UniRule"/>
</dbReference>
<evidence type="ECO:0000256" key="4">
    <source>
        <dbReference type="ARBA" id="ARBA00022467"/>
    </source>
</evidence>
<keyword evidence="6 8" id="KW-0009">Actin-binding</keyword>
<evidence type="ECO:0000313" key="10">
    <source>
        <dbReference type="Proteomes" id="UP000094043"/>
    </source>
</evidence>
<evidence type="ECO:0000256" key="1">
    <source>
        <dbReference type="ARBA" id="ARBA00004245"/>
    </source>
</evidence>
<comment type="function">
    <text evidence="8">F-actin-capping proteins bind in a Ca(2+)-independent manner to the fast growing ends of actin filaments (barbed end) thereby blocking the exchange of subunits at these ends. Unlike other capping proteins (such as gelsolin and severin), these proteins do not sever actin filaments.</text>
</comment>
<dbReference type="InterPro" id="IPR001698">
    <property type="entry name" value="CAPZB"/>
</dbReference>
<dbReference type="FunFam" id="1.20.58.570:FF:000001">
    <property type="entry name" value="F-actin-capping protein subunit beta"/>
    <property type="match status" value="1"/>
</dbReference>
<reference evidence="9" key="1">
    <citation type="submission" date="2016-06" db="EMBL/GenBank/DDBJ databases">
        <authorList>
            <person name="Cuomo C."/>
            <person name="Litvintseva A."/>
            <person name="Heitman J."/>
            <person name="Chen Y."/>
            <person name="Sun S."/>
            <person name="Springer D."/>
            <person name="Dromer F."/>
            <person name="Young S."/>
            <person name="Zeng Q."/>
            <person name="Chapman S."/>
            <person name="Gujja S."/>
            <person name="Saif S."/>
            <person name="Birren B."/>
        </authorList>
    </citation>
    <scope>NUCLEOTIDE SEQUENCE</scope>
    <source>
        <strain evidence="9">CBS 7841</strain>
    </source>
</reference>
<dbReference type="PANTHER" id="PTHR10619">
    <property type="entry name" value="F-ACTIN-CAPPING PROTEIN SUBUNIT BETA"/>
    <property type="match status" value="1"/>
</dbReference>
<dbReference type="PANTHER" id="PTHR10619:SF0">
    <property type="entry name" value="F-ACTIN-CAPPING PROTEIN SUBUNIT BETA ISOFORMS 1 AND 2"/>
    <property type="match status" value="1"/>
</dbReference>
<dbReference type="AlphaFoldDB" id="A0AAJ8JQS3"/>
<dbReference type="SUPFAM" id="SSF90096">
    <property type="entry name" value="Subunits of heterodimeric actin filament capping protein Capz"/>
    <property type="match status" value="1"/>
</dbReference>
<dbReference type="InterPro" id="IPR037282">
    <property type="entry name" value="CapZ_alpha/beta"/>
</dbReference>
<dbReference type="KEGG" id="cdep:91086098"/>
<dbReference type="Proteomes" id="UP000094043">
    <property type="component" value="Chromosome 2"/>
</dbReference>
<comment type="subcellular location">
    <subcellularLocation>
        <location evidence="1 8">Cytoplasm</location>
        <location evidence="1 8">Cytoskeleton</location>
    </subcellularLocation>
</comment>
<reference evidence="9" key="3">
    <citation type="submission" date="2024-01" db="EMBL/GenBank/DDBJ databases">
        <authorList>
            <person name="Coelho M.A."/>
            <person name="David-Palma M."/>
            <person name="Shea T."/>
            <person name="Sun S."/>
            <person name="Cuomo C.A."/>
            <person name="Heitman J."/>
        </authorList>
    </citation>
    <scope>NUCLEOTIDE SEQUENCE</scope>
    <source>
        <strain evidence="9">CBS 7841</strain>
    </source>
</reference>
<protein>
    <recommendedName>
        <fullName evidence="3 8">F-actin-capping protein subunit beta</fullName>
    </recommendedName>
</protein>
<evidence type="ECO:0000256" key="3">
    <source>
        <dbReference type="ARBA" id="ARBA00021859"/>
    </source>
</evidence>
<keyword evidence="5 8" id="KW-0963">Cytoplasm</keyword>
<dbReference type="GeneID" id="91086098"/>
<dbReference type="InterPro" id="IPR043175">
    <property type="entry name" value="CAPZB_N"/>
</dbReference>
<gene>
    <name evidence="9" type="ORF">L203_101886</name>
</gene>
<evidence type="ECO:0000256" key="7">
    <source>
        <dbReference type="ARBA" id="ARBA00023212"/>
    </source>
</evidence>
<dbReference type="InterPro" id="IPR019771">
    <property type="entry name" value="F-actin_capping_bsu_CS"/>
</dbReference>
<evidence type="ECO:0000313" key="9">
    <source>
        <dbReference type="EMBL" id="WVN86714.1"/>
    </source>
</evidence>
<dbReference type="Gene3D" id="1.20.58.570">
    <property type="match status" value="1"/>
</dbReference>
<dbReference type="RefSeq" id="XP_066067414.1">
    <property type="nucleotide sequence ID" value="XM_066211317.1"/>
</dbReference>
<evidence type="ECO:0000256" key="5">
    <source>
        <dbReference type="ARBA" id="ARBA00022490"/>
    </source>
</evidence>
<evidence type="ECO:0000256" key="6">
    <source>
        <dbReference type="ARBA" id="ARBA00023203"/>
    </source>
</evidence>
<dbReference type="GO" id="GO:0000902">
    <property type="term" value="P:cell morphogenesis"/>
    <property type="evidence" value="ECO:0007669"/>
    <property type="project" value="TreeGrafter"/>
</dbReference>
<dbReference type="Gene3D" id="3.90.1150.210">
    <property type="entry name" value="F-actin capping protein, beta subunit"/>
    <property type="match status" value="1"/>
</dbReference>
<dbReference type="GO" id="GO:0051015">
    <property type="term" value="F:actin filament binding"/>
    <property type="evidence" value="ECO:0007669"/>
    <property type="project" value="UniProtKB-ARBA"/>
</dbReference>
<keyword evidence="10" id="KW-1185">Reference proteome</keyword>
<comment type="subunit">
    <text evidence="8">Heterodimer of an alpha and a beta subunit.</text>
</comment>
<keyword evidence="4 8" id="KW-0117">Actin capping</keyword>
<comment type="similarity">
    <text evidence="2 8">Belongs to the F-actin-capping protein beta subunit family.</text>
</comment>
<keyword evidence="7 8" id="KW-0206">Cytoskeleton</keyword>
<dbReference type="EMBL" id="CP143785">
    <property type="protein sequence ID" value="WVN86714.1"/>
    <property type="molecule type" value="Genomic_DNA"/>
</dbReference>
<evidence type="ECO:0000256" key="8">
    <source>
        <dbReference type="RuleBase" id="RU365078"/>
    </source>
</evidence>
<proteinExistence type="inferred from homology"/>
<name>A0AAJ8JQS3_9TREE</name>
<dbReference type="GO" id="GO:0051016">
    <property type="term" value="P:barbed-end actin filament capping"/>
    <property type="evidence" value="ECO:0007669"/>
    <property type="project" value="UniProtKB-UniRule"/>
</dbReference>